<dbReference type="NCBIfam" id="NF033518">
    <property type="entry name" value="transpos_IS607"/>
    <property type="match status" value="1"/>
</dbReference>
<dbReference type="InterPro" id="IPR051491">
    <property type="entry name" value="Recombinase/Transposase-rel"/>
</dbReference>
<protein>
    <submittedName>
        <fullName evidence="3">Mobile element protein</fullName>
    </submittedName>
</protein>
<evidence type="ECO:0000259" key="2">
    <source>
        <dbReference type="PROSITE" id="PS51736"/>
    </source>
</evidence>
<dbReference type="PROSITE" id="PS50937">
    <property type="entry name" value="HTH_MERR_2"/>
    <property type="match status" value="1"/>
</dbReference>
<dbReference type="InterPro" id="IPR036162">
    <property type="entry name" value="Resolvase-like_N_sf"/>
</dbReference>
<gene>
    <name evidence="3" type="ORF">HELGO_WM23195</name>
</gene>
<dbReference type="SUPFAM" id="SSF46955">
    <property type="entry name" value="Putative DNA-binding domain"/>
    <property type="match status" value="1"/>
</dbReference>
<dbReference type="EMBL" id="CACVAZ010000174">
    <property type="protein sequence ID" value="CAA6824286.1"/>
    <property type="molecule type" value="Genomic_DNA"/>
</dbReference>
<dbReference type="PANTHER" id="PTHR36172">
    <property type="match status" value="1"/>
</dbReference>
<dbReference type="GO" id="GO:0003677">
    <property type="term" value="F:DNA binding"/>
    <property type="evidence" value="ECO:0007669"/>
    <property type="project" value="InterPro"/>
</dbReference>
<dbReference type="PROSITE" id="PS51736">
    <property type="entry name" value="RECOMBINASES_3"/>
    <property type="match status" value="1"/>
</dbReference>
<accession>A0A6S6U9L6</accession>
<proteinExistence type="predicted"/>
<feature type="domain" description="HTH merR-type" evidence="1">
    <location>
        <begin position="1"/>
        <end position="37"/>
    </location>
</feature>
<organism evidence="3">
    <name type="scientific">uncultured Sulfurovum sp</name>
    <dbReference type="NCBI Taxonomy" id="269237"/>
    <lineage>
        <taxon>Bacteria</taxon>
        <taxon>Pseudomonadati</taxon>
        <taxon>Campylobacterota</taxon>
        <taxon>Epsilonproteobacteria</taxon>
        <taxon>Campylobacterales</taxon>
        <taxon>Sulfurovaceae</taxon>
        <taxon>Sulfurovum</taxon>
        <taxon>environmental samples</taxon>
    </lineage>
</organism>
<dbReference type="GO" id="GO:0006355">
    <property type="term" value="P:regulation of DNA-templated transcription"/>
    <property type="evidence" value="ECO:0007669"/>
    <property type="project" value="InterPro"/>
</dbReference>
<dbReference type="GO" id="GO:0000150">
    <property type="term" value="F:DNA strand exchange activity"/>
    <property type="evidence" value="ECO:0007669"/>
    <property type="project" value="InterPro"/>
</dbReference>
<dbReference type="InterPro" id="IPR048046">
    <property type="entry name" value="Transpos_IS607"/>
</dbReference>
<feature type="domain" description="Resolvase/invertase-type recombinase catalytic" evidence="2">
    <location>
        <begin position="46"/>
        <end position="180"/>
    </location>
</feature>
<evidence type="ECO:0000313" key="3">
    <source>
        <dbReference type="EMBL" id="CAA6824286.1"/>
    </source>
</evidence>
<dbReference type="PANTHER" id="PTHR36172:SF1">
    <property type="entry name" value="RESOLVASE-RELATED"/>
    <property type="match status" value="1"/>
</dbReference>
<dbReference type="Pfam" id="PF00376">
    <property type="entry name" value="MerR"/>
    <property type="match status" value="1"/>
</dbReference>
<dbReference type="InterPro" id="IPR009061">
    <property type="entry name" value="DNA-bd_dom_put_sf"/>
</dbReference>
<dbReference type="SMART" id="SM00857">
    <property type="entry name" value="Resolvase"/>
    <property type="match status" value="1"/>
</dbReference>
<reference evidence="3" key="1">
    <citation type="submission" date="2020-01" db="EMBL/GenBank/DDBJ databases">
        <authorList>
            <person name="Meier V. D."/>
            <person name="Meier V D."/>
        </authorList>
    </citation>
    <scope>NUCLEOTIDE SEQUENCE</scope>
    <source>
        <strain evidence="3">HLG_WM_MAG_02</strain>
    </source>
</reference>
<dbReference type="InterPro" id="IPR006119">
    <property type="entry name" value="Resolv_N"/>
</dbReference>
<dbReference type="AlphaFoldDB" id="A0A6S6U9L6"/>
<sequence length="180" mass="20558">MKSTTQLAKKYGVSSQTIRNWIKIGKIDAPKKTIGGHFRIQEKAERRFIYARVSSSKEKTSIERQLELLSEKYPKHEQLSDIASAFNFQRKGLKTILESAMSGSSVEVVVTTHDRLARSGLELIRWIIELHGGRIISLEESAKTEKFDTKELIGFITSFCNSYYGKRSAQRKKDNSIKKD</sequence>
<name>A0A6S6U9L6_9BACT</name>
<evidence type="ECO:0000259" key="1">
    <source>
        <dbReference type="PROSITE" id="PS50937"/>
    </source>
</evidence>
<dbReference type="InterPro" id="IPR000551">
    <property type="entry name" value="MerR-type_HTH_dom"/>
</dbReference>
<dbReference type="Pfam" id="PF00239">
    <property type="entry name" value="Resolvase"/>
    <property type="match status" value="1"/>
</dbReference>
<dbReference type="Gene3D" id="3.40.50.1390">
    <property type="entry name" value="Resolvase, N-terminal catalytic domain"/>
    <property type="match status" value="1"/>
</dbReference>
<dbReference type="SUPFAM" id="SSF53041">
    <property type="entry name" value="Resolvase-like"/>
    <property type="match status" value="1"/>
</dbReference>